<reference evidence="21" key="1">
    <citation type="submission" date="2023-07" db="EMBL/GenBank/DDBJ databases">
        <authorList>
            <consortium name="CYATHOMIX"/>
        </authorList>
    </citation>
    <scope>NUCLEOTIDE SEQUENCE</scope>
    <source>
        <strain evidence="21">N/A</strain>
    </source>
</reference>
<dbReference type="PROSITE" id="PS51194">
    <property type="entry name" value="HELICASE_CTER"/>
    <property type="match status" value="1"/>
</dbReference>
<keyword evidence="13" id="KW-0866">Nonsense-mediated mRNA decay</keyword>
<comment type="similarity">
    <text evidence="4">Belongs to the DEAD box helicase family. DEAH subfamily.</text>
</comment>
<dbReference type="Gene3D" id="3.40.50.300">
    <property type="entry name" value="P-loop containing nucleotide triphosphate hydrolases"/>
    <property type="match status" value="2"/>
</dbReference>
<feature type="compositionally biased region" description="Basic and acidic residues" evidence="17">
    <location>
        <begin position="62"/>
        <end position="82"/>
    </location>
</feature>
<evidence type="ECO:0000256" key="13">
    <source>
        <dbReference type="ARBA" id="ARBA00023161"/>
    </source>
</evidence>
<dbReference type="FunFam" id="3.30.160.20:FF:000028">
    <property type="entry name" value="ATP-dependent RNA helicase A"/>
    <property type="match status" value="1"/>
</dbReference>
<dbReference type="SUPFAM" id="SSF52540">
    <property type="entry name" value="P-loop containing nucleoside triphosphate hydrolases"/>
    <property type="match status" value="1"/>
</dbReference>
<dbReference type="EMBL" id="CATQJL010000112">
    <property type="protein sequence ID" value="CAJ0592575.1"/>
    <property type="molecule type" value="Genomic_DNA"/>
</dbReference>
<keyword evidence="12 16" id="KW-0694">RNA-binding</keyword>
<dbReference type="PROSITE" id="PS51192">
    <property type="entry name" value="HELICASE_ATP_BIND_1"/>
    <property type="match status" value="1"/>
</dbReference>
<dbReference type="EC" id="3.6.4.13" evidence="5"/>
<dbReference type="InterPro" id="IPR048333">
    <property type="entry name" value="HA2_WH"/>
</dbReference>
<dbReference type="CDD" id="cd18791">
    <property type="entry name" value="SF2_C_RHA"/>
    <property type="match status" value="1"/>
</dbReference>
<dbReference type="Pfam" id="PF03467">
    <property type="entry name" value="Smg4_UPF3"/>
    <property type="match status" value="1"/>
</dbReference>
<dbReference type="GO" id="GO:0045944">
    <property type="term" value="P:positive regulation of transcription by RNA polymerase II"/>
    <property type="evidence" value="ECO:0007669"/>
    <property type="project" value="TreeGrafter"/>
</dbReference>
<keyword evidence="7" id="KW-0677">Repeat</keyword>
<evidence type="ECO:0000256" key="7">
    <source>
        <dbReference type="ARBA" id="ARBA00022737"/>
    </source>
</evidence>
<dbReference type="Pfam" id="PF00270">
    <property type="entry name" value="DEAD"/>
    <property type="match status" value="1"/>
</dbReference>
<feature type="compositionally biased region" description="Polar residues" evidence="17">
    <location>
        <begin position="282"/>
        <end position="298"/>
    </location>
</feature>
<evidence type="ECO:0000259" key="19">
    <source>
        <dbReference type="PROSITE" id="PS51192"/>
    </source>
</evidence>
<dbReference type="Gene3D" id="1.20.120.1080">
    <property type="match status" value="1"/>
</dbReference>
<feature type="region of interest" description="Disordered" evidence="17">
    <location>
        <begin position="280"/>
        <end position="301"/>
    </location>
</feature>
<evidence type="ECO:0000259" key="20">
    <source>
        <dbReference type="PROSITE" id="PS51194"/>
    </source>
</evidence>
<dbReference type="PANTHER" id="PTHR18934">
    <property type="entry name" value="ATP-DEPENDENT RNA HELICASE"/>
    <property type="match status" value="1"/>
</dbReference>
<keyword evidence="14" id="KW-0539">Nucleus</keyword>
<comment type="similarity">
    <text evidence="3">Belongs to the RENT3 family.</text>
</comment>
<evidence type="ECO:0000256" key="1">
    <source>
        <dbReference type="ARBA" id="ARBA00004123"/>
    </source>
</evidence>
<dbReference type="PROSITE" id="PS50137">
    <property type="entry name" value="DS_RBD"/>
    <property type="match status" value="2"/>
</dbReference>
<dbReference type="GO" id="GO:0003725">
    <property type="term" value="F:double-stranded RNA binding"/>
    <property type="evidence" value="ECO:0007669"/>
    <property type="project" value="InterPro"/>
</dbReference>
<dbReference type="SUPFAM" id="SSF54928">
    <property type="entry name" value="RNA-binding domain, RBD"/>
    <property type="match status" value="1"/>
</dbReference>
<comment type="subcellular location">
    <subcellularLocation>
        <location evidence="2">Cytoplasm</location>
    </subcellularLocation>
    <subcellularLocation>
        <location evidence="1">Nucleus</location>
    </subcellularLocation>
</comment>
<dbReference type="Pfam" id="PF04408">
    <property type="entry name" value="WHD_HA2"/>
    <property type="match status" value="1"/>
</dbReference>
<dbReference type="GO" id="GO:0005524">
    <property type="term" value="F:ATP binding"/>
    <property type="evidence" value="ECO:0007669"/>
    <property type="project" value="UniProtKB-KW"/>
</dbReference>
<dbReference type="SUPFAM" id="SSF54768">
    <property type="entry name" value="dsRNA-binding domain-like"/>
    <property type="match status" value="2"/>
</dbReference>
<dbReference type="InterPro" id="IPR012677">
    <property type="entry name" value="Nucleotide-bd_a/b_plait_sf"/>
</dbReference>
<evidence type="ECO:0000259" key="18">
    <source>
        <dbReference type="PROSITE" id="PS50137"/>
    </source>
</evidence>
<accession>A0AA36DTU2</accession>
<dbReference type="Pfam" id="PF00271">
    <property type="entry name" value="Helicase_C"/>
    <property type="match status" value="1"/>
</dbReference>
<feature type="domain" description="DRBM" evidence="18">
    <location>
        <begin position="170"/>
        <end position="239"/>
    </location>
</feature>
<evidence type="ECO:0000256" key="9">
    <source>
        <dbReference type="ARBA" id="ARBA00022801"/>
    </source>
</evidence>
<name>A0AA36DTU2_CYLNA</name>
<organism evidence="21 22">
    <name type="scientific">Cylicocyclus nassatus</name>
    <name type="common">Nematode worm</name>
    <dbReference type="NCBI Taxonomy" id="53992"/>
    <lineage>
        <taxon>Eukaryota</taxon>
        <taxon>Metazoa</taxon>
        <taxon>Ecdysozoa</taxon>
        <taxon>Nematoda</taxon>
        <taxon>Chromadorea</taxon>
        <taxon>Rhabditida</taxon>
        <taxon>Rhabditina</taxon>
        <taxon>Rhabditomorpha</taxon>
        <taxon>Strongyloidea</taxon>
        <taxon>Strongylidae</taxon>
        <taxon>Cylicocyclus</taxon>
    </lineage>
</organism>
<evidence type="ECO:0000256" key="8">
    <source>
        <dbReference type="ARBA" id="ARBA00022741"/>
    </source>
</evidence>
<feature type="compositionally biased region" description="Basic and acidic residues" evidence="17">
    <location>
        <begin position="1815"/>
        <end position="1829"/>
    </location>
</feature>
<sequence>MRSKKRPAKMRSLGDDADCISETTSRVVSNPTQQNAENASGAGVPVGYSHTKSVKRRLFPAKNEKPGSSESTAKRKKDENVKEPALGVVEPDLKPNRKIGVSQADISSKLCSKCSMELLTSKQSAVKHTLVMQQNKLKEDWRLHSIERCQSGSAKSEDPTKKKRGMDTKDLKGFLYGWLGKQKIGAPQYTVNPVTRGGTQRFRCELRVPGHSYVGLGNSLNKKDAATNAAMDFCNYLVRQGLLKASDVPALEASSLEATTATPGTGTDFGADRGSFFKNDAANGSGSAEQQLGGNTVPWSRAPPTAHDAYVTQKAEEIAQSESVDLKAEIHGGWTMDNSKQALNEFLQKMRQPSIAYNTHLREANNCRTYVAEASVFVPQLRRQISGRGQGSSKKVAESICSMGIVRQLFHLGILAEFKGERKKTTAATLPEIPINVPDHLAERVKAFVTSSGVQPITLKPEEKPTPELPKSILTNIKLDEFPESQVMPAGNISWAPPMQNWNAWRASNIDEPPLAFMSLPEISAKLKQMEEAKPRNSVMSKTRDDLPVSQFKDEILRVVRENPVTLIKGETGCGKSTQVVQYLHESYVRSNRGAEFNAFVSQPRRISAISLAERVAAEMGEELGESVGYGVRFDGVSPRPYGAILFCTVGVLLRKMESGLRGISHIIIDEIHERDVNTDFILIVLREMLREYRDLRVILMSATIDTKMFIDFFGGCPVIEMHGRTFPVQHFFLEDVIEMLKYMPPALEKKKKEDADLEIDEKERNLNILTGDVNPNLQKAMANISEKEIPLGVIEAILMDIATRGEPGAVLVFLPGWNEIMLVMNFLTCHAEFSKSSKYIILPLHSQLTGGEQRKVFDHYGDEMRKIILATNIAETSITIDDVVFVIDSCKAKERMYTSNNNMVHFATVWASRTNLAQRRGRAGRVRAGFAFHLCSKARYDALDEHRTAEILRTPLHEIALTIKLLRLGSVGDFLGKALEPPPYDMVVESEAVLQNMGALDKHLELTDLGRILARLPIEPILGKTIVLGVCLGVGTLMCEIAAASSFSTPFVPRERTHTRLNSAQRSYAGNRWSDHIALIAVNQAFQHATEMGTNAELSLCNRVSLSQTILKMSAGAKYQLIDVLTNQCGFAGELFMDGSSAPECDYDLLLSLLITAYYPNICYYRGKRKVYTLEQASALISKTSVLTPFQGDNFELPSPLIVFSEKLRTRVISCKQLSVISGIQLLMFGCRKVECVGEDLIRLDDMITLKMNVEVAASIVALRPCIEAMLVRSCINPESLMTATEQDRELCTILRELSSPEFFAGGGPMKDALLTDAALVQPITAGRGRGGPRSGPRVDRGGPRGRGWRGGSFGGPGPNGGPDRGNFGGPTPLFQGSLIKAEIDDGGYNGSSSEMDYSAGDRGDNGWRGGRGNRRGGDGWRGAGAPWRGSNGFDRRGGGRGQWNGGGGGGPMRNSGWRGNREGRGGYGGGGNGENMCAAEKEKPSAPKGTKVVLRRLPRDMTEAELMSKLGQIPPSIYTYFVPADKDMEPYAFSRCYFTFVKNSEVLEFSRKWNGYRFTDSNGNHSIAMVELTANDRIPRKPRSDVAKDPKCGTIENEVEYKQFMHDLEVEYEMARLSLDEQLLHAQQLRLDAKASAVQPTPLTQYIIKEMEAKALRKAERRRAGRSGFDRYEASNAERKGGVLEIKNSSRGWGPRSSRTSALDEKGRGESGSKDTAKDKEAKDEEDPADHLARLFANAKKVPANEIREKKAPPGKFDKQSLRLRKERVKAKPEITGDKEEGGEKAEVQKGRDDSEVKGTMGLDAPLKKIPPPKRDPAERQRRREGQASRPIKKPSERLLAALGAATASSRSGTATSSADFKSKKYSERNKRKDDEKSSKEVKEPASPTSAS</sequence>
<feature type="compositionally biased region" description="Basic and acidic residues" evidence="17">
    <location>
        <begin position="1748"/>
        <end position="1763"/>
    </location>
</feature>
<feature type="compositionally biased region" description="Basic and acidic residues" evidence="17">
    <location>
        <begin position="1863"/>
        <end position="1886"/>
    </location>
</feature>
<feature type="compositionally biased region" description="Polar residues" evidence="17">
    <location>
        <begin position="1689"/>
        <end position="1703"/>
    </location>
</feature>
<comment type="catalytic activity">
    <reaction evidence="15">
        <text>ATP + H2O = ADP + phosphate + H(+)</text>
        <dbReference type="Rhea" id="RHEA:13065"/>
        <dbReference type="ChEBI" id="CHEBI:15377"/>
        <dbReference type="ChEBI" id="CHEBI:15378"/>
        <dbReference type="ChEBI" id="CHEBI:30616"/>
        <dbReference type="ChEBI" id="CHEBI:43474"/>
        <dbReference type="ChEBI" id="CHEBI:456216"/>
        <dbReference type="EC" id="3.6.4.13"/>
    </reaction>
</comment>
<dbReference type="InterPro" id="IPR014720">
    <property type="entry name" value="dsRBD_dom"/>
</dbReference>
<evidence type="ECO:0000256" key="15">
    <source>
        <dbReference type="ARBA" id="ARBA00047984"/>
    </source>
</evidence>
<dbReference type="CDD" id="cd12455">
    <property type="entry name" value="RRM_like_Smg4_UPF3"/>
    <property type="match status" value="1"/>
</dbReference>
<feature type="domain" description="Helicase C-terminal" evidence="20">
    <location>
        <begin position="777"/>
        <end position="968"/>
    </location>
</feature>
<dbReference type="GO" id="GO:1990904">
    <property type="term" value="C:ribonucleoprotein complex"/>
    <property type="evidence" value="ECO:0007669"/>
    <property type="project" value="TreeGrafter"/>
</dbReference>
<feature type="compositionally biased region" description="Basic and acidic residues" evidence="17">
    <location>
        <begin position="1704"/>
        <end position="1735"/>
    </location>
</feature>
<proteinExistence type="inferred from homology"/>
<gene>
    <name evidence="21" type="ORF">CYNAS_LOCUS4558</name>
</gene>
<dbReference type="PROSITE" id="PS00690">
    <property type="entry name" value="DEAH_ATP_HELICASE"/>
    <property type="match status" value="1"/>
</dbReference>
<dbReference type="InterPro" id="IPR011545">
    <property type="entry name" value="DEAD/DEAH_box_helicase_dom"/>
</dbReference>
<dbReference type="FunFam" id="3.40.50.300:FF:000375">
    <property type="entry name" value="Putative ATP-dependent RNA helicase DHX30"/>
    <property type="match status" value="1"/>
</dbReference>
<dbReference type="Pfam" id="PF00035">
    <property type="entry name" value="dsrm"/>
    <property type="match status" value="2"/>
</dbReference>
<evidence type="ECO:0000256" key="6">
    <source>
        <dbReference type="ARBA" id="ARBA00022490"/>
    </source>
</evidence>
<feature type="compositionally biased region" description="Polar residues" evidence="17">
    <location>
        <begin position="21"/>
        <end position="38"/>
    </location>
</feature>
<feature type="region of interest" description="Disordered" evidence="17">
    <location>
        <begin position="1685"/>
        <end position="1894"/>
    </location>
</feature>
<feature type="compositionally biased region" description="Gly residues" evidence="17">
    <location>
        <begin position="1346"/>
        <end position="1370"/>
    </location>
</feature>
<feature type="compositionally biased region" description="Basic and acidic residues" evidence="17">
    <location>
        <begin position="1772"/>
        <end position="1799"/>
    </location>
</feature>
<feature type="region of interest" description="Disordered" evidence="17">
    <location>
        <begin position="1"/>
        <end position="94"/>
    </location>
</feature>
<dbReference type="InterPro" id="IPR001650">
    <property type="entry name" value="Helicase_C-like"/>
</dbReference>
<evidence type="ECO:0000256" key="12">
    <source>
        <dbReference type="ARBA" id="ARBA00022884"/>
    </source>
</evidence>
<dbReference type="InterPro" id="IPR027417">
    <property type="entry name" value="P-loop_NTPase"/>
</dbReference>
<dbReference type="InterPro" id="IPR011709">
    <property type="entry name" value="DEAD-box_helicase_OB_fold"/>
</dbReference>
<dbReference type="InterPro" id="IPR007502">
    <property type="entry name" value="Helicase-assoc_dom"/>
</dbReference>
<dbReference type="InterPro" id="IPR044446">
    <property type="entry name" value="DHX9_DSRM_2"/>
</dbReference>
<dbReference type="Pfam" id="PF07717">
    <property type="entry name" value="OB_NTP_bind"/>
    <property type="match status" value="1"/>
</dbReference>
<evidence type="ECO:0000313" key="21">
    <source>
        <dbReference type="EMBL" id="CAJ0592575.1"/>
    </source>
</evidence>
<dbReference type="Proteomes" id="UP001176961">
    <property type="component" value="Unassembled WGS sequence"/>
</dbReference>
<evidence type="ECO:0000256" key="14">
    <source>
        <dbReference type="ARBA" id="ARBA00023242"/>
    </source>
</evidence>
<dbReference type="InterPro" id="IPR044445">
    <property type="entry name" value="DHX9_DSRM_1"/>
</dbReference>
<dbReference type="GO" id="GO:0000184">
    <property type="term" value="P:nuclear-transcribed mRNA catabolic process, nonsense-mediated decay"/>
    <property type="evidence" value="ECO:0007669"/>
    <property type="project" value="UniProtKB-KW"/>
</dbReference>
<keyword evidence="10" id="KW-0347">Helicase</keyword>
<keyword evidence="22" id="KW-1185">Reference proteome</keyword>
<dbReference type="PANTHER" id="PTHR18934:SF119">
    <property type="entry name" value="ATP-DEPENDENT RNA HELICASE A"/>
    <property type="match status" value="1"/>
</dbReference>
<dbReference type="GO" id="GO:0050684">
    <property type="term" value="P:regulation of mRNA processing"/>
    <property type="evidence" value="ECO:0007669"/>
    <property type="project" value="TreeGrafter"/>
</dbReference>
<dbReference type="SMART" id="SM00490">
    <property type="entry name" value="HELICc"/>
    <property type="match status" value="1"/>
</dbReference>
<keyword evidence="8" id="KW-0547">Nucleotide-binding</keyword>
<evidence type="ECO:0000256" key="10">
    <source>
        <dbReference type="ARBA" id="ARBA00022806"/>
    </source>
</evidence>
<dbReference type="GO" id="GO:0005737">
    <property type="term" value="C:cytoplasm"/>
    <property type="evidence" value="ECO:0007669"/>
    <property type="project" value="UniProtKB-SubCell"/>
</dbReference>
<dbReference type="GO" id="GO:0016887">
    <property type="term" value="F:ATP hydrolysis activity"/>
    <property type="evidence" value="ECO:0007669"/>
    <property type="project" value="TreeGrafter"/>
</dbReference>
<evidence type="ECO:0000256" key="2">
    <source>
        <dbReference type="ARBA" id="ARBA00004496"/>
    </source>
</evidence>
<feature type="region of interest" description="Disordered" evidence="17">
    <location>
        <begin position="1326"/>
        <end position="1491"/>
    </location>
</feature>
<dbReference type="GO" id="GO:0043138">
    <property type="term" value="F:3'-5' DNA helicase activity"/>
    <property type="evidence" value="ECO:0007669"/>
    <property type="project" value="TreeGrafter"/>
</dbReference>
<dbReference type="InterPro" id="IPR002464">
    <property type="entry name" value="DNA/RNA_helicase_DEAH_CS"/>
</dbReference>
<evidence type="ECO:0000256" key="16">
    <source>
        <dbReference type="PROSITE-ProRule" id="PRU00266"/>
    </source>
</evidence>
<dbReference type="SMART" id="SM00847">
    <property type="entry name" value="HA2"/>
    <property type="match status" value="1"/>
</dbReference>
<dbReference type="InterPro" id="IPR005120">
    <property type="entry name" value="UPF3_dom"/>
</dbReference>
<feature type="compositionally biased region" description="Gly residues" evidence="17">
    <location>
        <begin position="1441"/>
        <end position="1453"/>
    </location>
</feature>
<dbReference type="Gene3D" id="3.30.70.330">
    <property type="match status" value="1"/>
</dbReference>
<feature type="domain" description="DRBM" evidence="18">
    <location>
        <begin position="338"/>
        <end position="411"/>
    </location>
</feature>
<feature type="compositionally biased region" description="Low complexity" evidence="17">
    <location>
        <begin position="1840"/>
        <end position="1861"/>
    </location>
</feature>
<evidence type="ECO:0000313" key="22">
    <source>
        <dbReference type="Proteomes" id="UP001176961"/>
    </source>
</evidence>
<dbReference type="Gene3D" id="3.30.160.20">
    <property type="match status" value="2"/>
</dbReference>
<keyword evidence="9" id="KW-0378">Hydrolase</keyword>
<dbReference type="InterPro" id="IPR014001">
    <property type="entry name" value="Helicase_ATP-bd"/>
</dbReference>
<evidence type="ECO:0000256" key="3">
    <source>
        <dbReference type="ARBA" id="ARBA00005991"/>
    </source>
</evidence>
<keyword evidence="6" id="KW-0963">Cytoplasm</keyword>
<dbReference type="CDD" id="cd19854">
    <property type="entry name" value="DSRM_DHX9_rpt1"/>
    <property type="match status" value="1"/>
</dbReference>
<dbReference type="SMART" id="SM00358">
    <property type="entry name" value="DSRM"/>
    <property type="match status" value="2"/>
</dbReference>
<feature type="domain" description="Helicase ATP-binding" evidence="19">
    <location>
        <begin position="557"/>
        <end position="723"/>
    </location>
</feature>
<evidence type="ECO:0000256" key="5">
    <source>
        <dbReference type="ARBA" id="ARBA00012552"/>
    </source>
</evidence>
<comment type="caution">
    <text evidence="21">The sequence shown here is derived from an EMBL/GenBank/DDBJ whole genome shotgun (WGS) entry which is preliminary data.</text>
</comment>
<evidence type="ECO:0000256" key="11">
    <source>
        <dbReference type="ARBA" id="ARBA00022840"/>
    </source>
</evidence>
<protein>
    <recommendedName>
        <fullName evidence="5">RNA helicase</fullName>
        <ecNumber evidence="5">3.6.4.13</ecNumber>
    </recommendedName>
</protein>
<dbReference type="InterPro" id="IPR035979">
    <property type="entry name" value="RBD_domain_sf"/>
</dbReference>
<evidence type="ECO:0000256" key="17">
    <source>
        <dbReference type="SAM" id="MobiDB-lite"/>
    </source>
</evidence>
<dbReference type="GO" id="GO:0005730">
    <property type="term" value="C:nucleolus"/>
    <property type="evidence" value="ECO:0007669"/>
    <property type="project" value="TreeGrafter"/>
</dbReference>
<dbReference type="CDD" id="cd19855">
    <property type="entry name" value="DSRM_DHX9_rpt2"/>
    <property type="match status" value="1"/>
</dbReference>
<dbReference type="SMART" id="SM00487">
    <property type="entry name" value="DEXDc"/>
    <property type="match status" value="1"/>
</dbReference>
<dbReference type="GO" id="GO:0003724">
    <property type="term" value="F:RNA helicase activity"/>
    <property type="evidence" value="ECO:0007669"/>
    <property type="project" value="UniProtKB-EC"/>
</dbReference>
<evidence type="ECO:0000256" key="4">
    <source>
        <dbReference type="ARBA" id="ARBA00008792"/>
    </source>
</evidence>
<keyword evidence="11" id="KW-0067">ATP-binding</keyword>